<comment type="caution">
    <text evidence="2">The sequence shown here is derived from an EMBL/GenBank/DDBJ whole genome shotgun (WGS) entry which is preliminary data.</text>
</comment>
<protein>
    <submittedName>
        <fullName evidence="2">Uncharacterized protein</fullName>
    </submittedName>
</protein>
<dbReference type="OrthoDB" id="4378005at2"/>
<evidence type="ECO:0000313" key="2">
    <source>
        <dbReference type="EMBL" id="GAC50132.1"/>
    </source>
</evidence>
<proteinExistence type="predicted"/>
<dbReference type="eggNOG" id="ENOG5031VWM">
    <property type="taxonomic scope" value="Bacteria"/>
</dbReference>
<feature type="transmembrane region" description="Helical" evidence="1">
    <location>
        <begin position="121"/>
        <end position="142"/>
    </location>
</feature>
<feature type="transmembrane region" description="Helical" evidence="1">
    <location>
        <begin position="58"/>
        <end position="75"/>
    </location>
</feature>
<dbReference type="Proteomes" id="UP000010988">
    <property type="component" value="Unassembled WGS sequence"/>
</dbReference>
<dbReference type="RefSeq" id="WP_005177447.1">
    <property type="nucleotide sequence ID" value="NZ_BANR01000021.1"/>
</dbReference>
<gene>
    <name evidence="2" type="ORF">GOACH_21_00250</name>
</gene>
<sequence length="153" mass="16577">MRVGPRRSRHTGAARRAWEVAHVIATVAVPWALAVYYLRSDVRSIDGSARLVADFHRWAVLGAGVLLISGVLLRISGRSPAATVPFAIVWLLGIAFSITQIHQYSGKYVCTIELCMPDFGLFVTAVPFAVALSLSVAGSIIIDRVCRSRDPMG</sequence>
<organism evidence="2 3">
    <name type="scientific">Gordonia aichiensis NBRC 108223</name>
    <dbReference type="NCBI Taxonomy" id="1220583"/>
    <lineage>
        <taxon>Bacteria</taxon>
        <taxon>Bacillati</taxon>
        <taxon>Actinomycetota</taxon>
        <taxon>Actinomycetes</taxon>
        <taxon>Mycobacteriales</taxon>
        <taxon>Gordoniaceae</taxon>
        <taxon>Gordonia</taxon>
    </lineage>
</organism>
<dbReference type="STRING" id="1220583.GOACH_21_00250"/>
<feature type="transmembrane region" description="Helical" evidence="1">
    <location>
        <begin position="20"/>
        <end position="38"/>
    </location>
</feature>
<keyword evidence="1" id="KW-0472">Membrane</keyword>
<evidence type="ECO:0000256" key="1">
    <source>
        <dbReference type="SAM" id="Phobius"/>
    </source>
</evidence>
<keyword evidence="1" id="KW-1133">Transmembrane helix</keyword>
<dbReference type="EMBL" id="BANR01000021">
    <property type="protein sequence ID" value="GAC50132.1"/>
    <property type="molecule type" value="Genomic_DNA"/>
</dbReference>
<name>L7KQA1_9ACTN</name>
<reference evidence="2 3" key="1">
    <citation type="submission" date="2012-12" db="EMBL/GenBank/DDBJ databases">
        <title>Whole genome shotgun sequence of Gordonia aichiensis NBRC 108223.</title>
        <authorList>
            <person name="Isaki-Nakamura S."/>
            <person name="Hosoyama A."/>
            <person name="Tsuchikane K."/>
            <person name="Ando Y."/>
            <person name="Baba S."/>
            <person name="Ohji S."/>
            <person name="Hamada M."/>
            <person name="Tamura T."/>
            <person name="Yamazoe A."/>
            <person name="Yamazaki S."/>
            <person name="Fujita N."/>
        </authorList>
    </citation>
    <scope>NUCLEOTIDE SEQUENCE [LARGE SCALE GENOMIC DNA]</scope>
    <source>
        <strain evidence="2 3">NBRC 108223</strain>
    </source>
</reference>
<keyword evidence="1" id="KW-0812">Transmembrane</keyword>
<dbReference type="AlphaFoldDB" id="L7KQA1"/>
<keyword evidence="3" id="KW-1185">Reference proteome</keyword>
<feature type="transmembrane region" description="Helical" evidence="1">
    <location>
        <begin position="82"/>
        <end position="101"/>
    </location>
</feature>
<evidence type="ECO:0000313" key="3">
    <source>
        <dbReference type="Proteomes" id="UP000010988"/>
    </source>
</evidence>
<accession>L7KQA1</accession>